<keyword evidence="3 5" id="KW-0807">Transducer</keyword>
<reference evidence="10 11" key="1">
    <citation type="submission" date="2019-09" db="EMBL/GenBank/DDBJ databases">
        <title>YIM 132548 draft genome.</title>
        <authorList>
            <person name="Jiang L."/>
        </authorList>
    </citation>
    <scope>NUCLEOTIDE SEQUENCE [LARGE SCALE GENOMIC DNA]</scope>
    <source>
        <strain evidence="10 11">YIM 132548</strain>
    </source>
</reference>
<dbReference type="Pfam" id="PF00015">
    <property type="entry name" value="MCPsignal"/>
    <property type="match status" value="1"/>
</dbReference>
<dbReference type="Pfam" id="PF00672">
    <property type="entry name" value="HAMP"/>
    <property type="match status" value="1"/>
</dbReference>
<dbReference type="GO" id="GO:0005886">
    <property type="term" value="C:plasma membrane"/>
    <property type="evidence" value="ECO:0007669"/>
    <property type="project" value="UniProtKB-SubCell"/>
</dbReference>
<dbReference type="Proteomes" id="UP000441523">
    <property type="component" value="Unassembled WGS sequence"/>
</dbReference>
<feature type="domain" description="T-SNARE coiled-coil homology" evidence="8">
    <location>
        <begin position="459"/>
        <end position="521"/>
    </location>
</feature>
<dbReference type="Gene3D" id="1.10.287.950">
    <property type="entry name" value="Methyl-accepting chemotaxis protein"/>
    <property type="match status" value="1"/>
</dbReference>
<dbReference type="CDD" id="cd06225">
    <property type="entry name" value="HAMP"/>
    <property type="match status" value="1"/>
</dbReference>
<evidence type="ECO:0000256" key="1">
    <source>
        <dbReference type="ARBA" id="ARBA00004429"/>
    </source>
</evidence>
<evidence type="ECO:0000256" key="5">
    <source>
        <dbReference type="PROSITE-ProRule" id="PRU00284"/>
    </source>
</evidence>
<dbReference type="InterPro" id="IPR004089">
    <property type="entry name" value="MCPsignal_dom"/>
</dbReference>
<comment type="subcellular location">
    <subcellularLocation>
        <location evidence="1">Cell inner membrane</location>
        <topology evidence="1">Multi-pass membrane protein</topology>
    </subcellularLocation>
</comment>
<keyword evidence="2" id="KW-1003">Cell membrane</keyword>
<keyword evidence="6" id="KW-0812">Transmembrane</keyword>
<feature type="transmembrane region" description="Helical" evidence="6">
    <location>
        <begin position="12"/>
        <end position="31"/>
    </location>
</feature>
<feature type="transmembrane region" description="Helical" evidence="6">
    <location>
        <begin position="191"/>
        <end position="214"/>
    </location>
</feature>
<protein>
    <submittedName>
        <fullName evidence="10">HAMP domain-containing protein</fullName>
    </submittedName>
</protein>
<sequence length="563" mass="58188">MALLARISITKKIVSVIALVGVVIAGCVFYAQARMTAIDDAYSVFLERDAKAAADTRRMNRYIFEMNYAIFRAIAETEPTQMQAAERRFEAAVPKLRALLADVRQLVPAFVPQIDAVSAKIEVFIRDASAVRALALENRNDQAVELVHRAIDPAFDALTNSSITLSEAISDAIKRGSDDLTVQTNQARLNLILLSAFGVAAGFLGAILIAAFGITRPIGSLVTALERMARGDATAEIREVSRGDEIGAVGRAVEGIKSMVAQKAAEQAEIARISDAAAADERRRTMIELADRFETAVGGIVGSVSASATELQATAQTLTATATETAAQSTTVAAAAEQAAANVAAVAAAAEELGGSVDEIGRRAGGSADLAQVAVGEADESALLVNALSDSASKVGAVVAMIANIAGQTNLLALNATIEAARAGEAGRGFAVVATEVKELASQTDRATREISDQISEIQAVTGRAVSAIESISGRIREINGVATSIAAAVEEQGAATQEIVRNVAQAAAGTTEVTSNVSGVARAAEETGAAASQVLTSASELSRQSEHLGDEVGRFLATVRAA</sequence>
<evidence type="ECO:0000256" key="2">
    <source>
        <dbReference type="ARBA" id="ARBA00022519"/>
    </source>
</evidence>
<dbReference type="PROSITE" id="PS50885">
    <property type="entry name" value="HAMP"/>
    <property type="match status" value="1"/>
</dbReference>
<dbReference type="PROSITE" id="PS50192">
    <property type="entry name" value="T_SNARE"/>
    <property type="match status" value="1"/>
</dbReference>
<dbReference type="PROSITE" id="PS50111">
    <property type="entry name" value="CHEMOTAXIS_TRANSDUC_2"/>
    <property type="match status" value="1"/>
</dbReference>
<dbReference type="EMBL" id="VZZJ01000006">
    <property type="protein sequence ID" value="KAB1073915.1"/>
    <property type="molecule type" value="Genomic_DNA"/>
</dbReference>
<dbReference type="RefSeq" id="WP_150962958.1">
    <property type="nucleotide sequence ID" value="NZ_VZZJ01000006.1"/>
</dbReference>
<accession>A0A6N6MTT0</accession>
<dbReference type="PRINTS" id="PR00260">
    <property type="entry name" value="CHEMTRNSDUCR"/>
</dbReference>
<dbReference type="InterPro" id="IPR004090">
    <property type="entry name" value="Chemotax_Me-accpt_rcpt"/>
</dbReference>
<evidence type="ECO:0000256" key="3">
    <source>
        <dbReference type="ARBA" id="ARBA00023224"/>
    </source>
</evidence>
<dbReference type="GO" id="GO:0007165">
    <property type="term" value="P:signal transduction"/>
    <property type="evidence" value="ECO:0007669"/>
    <property type="project" value="UniProtKB-KW"/>
</dbReference>
<evidence type="ECO:0000313" key="10">
    <source>
        <dbReference type="EMBL" id="KAB1073915.1"/>
    </source>
</evidence>
<keyword evidence="6" id="KW-0472">Membrane</keyword>
<feature type="domain" description="Methyl-accepting transducer" evidence="7">
    <location>
        <begin position="300"/>
        <end position="543"/>
    </location>
</feature>
<keyword evidence="6" id="KW-1133">Transmembrane helix</keyword>
<organism evidence="10 11">
    <name type="scientific">Methylobacterium planeticum</name>
    <dbReference type="NCBI Taxonomy" id="2615211"/>
    <lineage>
        <taxon>Bacteria</taxon>
        <taxon>Pseudomonadati</taxon>
        <taxon>Pseudomonadota</taxon>
        <taxon>Alphaproteobacteria</taxon>
        <taxon>Hyphomicrobiales</taxon>
        <taxon>Methylobacteriaceae</taxon>
        <taxon>Methylobacterium</taxon>
    </lineage>
</organism>
<dbReference type="PANTHER" id="PTHR32089">
    <property type="entry name" value="METHYL-ACCEPTING CHEMOTAXIS PROTEIN MCPB"/>
    <property type="match status" value="1"/>
</dbReference>
<dbReference type="AlphaFoldDB" id="A0A6N6MTT0"/>
<dbReference type="PROSITE" id="PS51257">
    <property type="entry name" value="PROKAR_LIPOPROTEIN"/>
    <property type="match status" value="1"/>
</dbReference>
<dbReference type="Gene3D" id="6.10.340.10">
    <property type="match status" value="1"/>
</dbReference>
<dbReference type="SMART" id="SM00283">
    <property type="entry name" value="MA"/>
    <property type="match status" value="1"/>
</dbReference>
<evidence type="ECO:0000256" key="4">
    <source>
        <dbReference type="ARBA" id="ARBA00029447"/>
    </source>
</evidence>
<dbReference type="InterPro" id="IPR003660">
    <property type="entry name" value="HAMP_dom"/>
</dbReference>
<dbReference type="PANTHER" id="PTHR32089:SF112">
    <property type="entry name" value="LYSOZYME-LIKE PROTEIN-RELATED"/>
    <property type="match status" value="1"/>
</dbReference>
<dbReference type="GO" id="GO:0006935">
    <property type="term" value="P:chemotaxis"/>
    <property type="evidence" value="ECO:0007669"/>
    <property type="project" value="InterPro"/>
</dbReference>
<keyword evidence="2" id="KW-0997">Cell inner membrane</keyword>
<comment type="caution">
    <text evidence="10">The sequence shown here is derived from an EMBL/GenBank/DDBJ whole genome shotgun (WGS) entry which is preliminary data.</text>
</comment>
<keyword evidence="11" id="KW-1185">Reference proteome</keyword>
<evidence type="ECO:0000259" key="8">
    <source>
        <dbReference type="PROSITE" id="PS50192"/>
    </source>
</evidence>
<comment type="similarity">
    <text evidence="4">Belongs to the methyl-accepting chemotaxis (MCP) protein family.</text>
</comment>
<dbReference type="SUPFAM" id="SSF58104">
    <property type="entry name" value="Methyl-accepting chemotaxis protein (MCP) signaling domain"/>
    <property type="match status" value="1"/>
</dbReference>
<name>A0A6N6MTT0_9HYPH</name>
<dbReference type="SMART" id="SM00304">
    <property type="entry name" value="HAMP"/>
    <property type="match status" value="1"/>
</dbReference>
<feature type="domain" description="HAMP" evidence="9">
    <location>
        <begin position="212"/>
        <end position="265"/>
    </location>
</feature>
<evidence type="ECO:0000259" key="7">
    <source>
        <dbReference type="PROSITE" id="PS50111"/>
    </source>
</evidence>
<dbReference type="GO" id="GO:0004888">
    <property type="term" value="F:transmembrane signaling receptor activity"/>
    <property type="evidence" value="ECO:0007669"/>
    <property type="project" value="InterPro"/>
</dbReference>
<proteinExistence type="inferred from homology"/>
<evidence type="ECO:0000313" key="11">
    <source>
        <dbReference type="Proteomes" id="UP000441523"/>
    </source>
</evidence>
<evidence type="ECO:0000256" key="6">
    <source>
        <dbReference type="SAM" id="Phobius"/>
    </source>
</evidence>
<dbReference type="InterPro" id="IPR000727">
    <property type="entry name" value="T_SNARE_dom"/>
</dbReference>
<gene>
    <name evidence="10" type="ORF">F6X51_09275</name>
</gene>
<evidence type="ECO:0000259" key="9">
    <source>
        <dbReference type="PROSITE" id="PS50885"/>
    </source>
</evidence>